<comment type="similarity">
    <text evidence="2 9">Belongs to the mitochondrial carrier (TC 2.A.29) family.</text>
</comment>
<dbReference type="PRINTS" id="PR00926">
    <property type="entry name" value="MITOCARRIER"/>
</dbReference>
<keyword evidence="6" id="KW-1133">Transmembrane helix</keyword>
<reference evidence="12 13" key="1">
    <citation type="submission" date="2024-10" db="EMBL/GenBank/DDBJ databases">
        <title>Updated reference genomes for cyclostephanoid diatoms.</title>
        <authorList>
            <person name="Roberts W.R."/>
            <person name="Alverson A.J."/>
        </authorList>
    </citation>
    <scope>NUCLEOTIDE SEQUENCE [LARGE SCALE GENOMIC DNA]</scope>
    <source>
        <strain evidence="12 13">AJA232-27</strain>
    </source>
</reference>
<evidence type="ECO:0008006" key="14">
    <source>
        <dbReference type="Google" id="ProtNLM"/>
    </source>
</evidence>
<keyword evidence="3 9" id="KW-0813">Transport</keyword>
<keyword evidence="5" id="KW-0677">Repeat</keyword>
<feature type="region of interest" description="Disordered" evidence="10">
    <location>
        <begin position="56"/>
        <end position="82"/>
    </location>
</feature>
<comment type="subcellular location">
    <subcellularLocation>
        <location evidence="1">Membrane</location>
        <topology evidence="1">Multi-pass membrane protein</topology>
    </subcellularLocation>
</comment>
<dbReference type="InterPro" id="IPR002067">
    <property type="entry name" value="MCP"/>
</dbReference>
<dbReference type="PANTHER" id="PTHR45667">
    <property type="entry name" value="S-ADENOSYLMETHIONINE MITOCHONDRIAL CARRIER PROTEIN"/>
    <property type="match status" value="1"/>
</dbReference>
<evidence type="ECO:0000256" key="1">
    <source>
        <dbReference type="ARBA" id="ARBA00004141"/>
    </source>
</evidence>
<dbReference type="Gene3D" id="1.50.40.10">
    <property type="entry name" value="Mitochondrial carrier domain"/>
    <property type="match status" value="2"/>
</dbReference>
<feature type="repeat" description="Solcar" evidence="8">
    <location>
        <begin position="308"/>
        <end position="397"/>
    </location>
</feature>
<gene>
    <name evidence="12" type="ORF">ACHAWU_001945</name>
</gene>
<evidence type="ECO:0000313" key="12">
    <source>
        <dbReference type="EMBL" id="KAL3763372.1"/>
    </source>
</evidence>
<feature type="repeat" description="Solcar" evidence="8">
    <location>
        <begin position="87"/>
        <end position="173"/>
    </location>
</feature>
<evidence type="ECO:0000256" key="6">
    <source>
        <dbReference type="ARBA" id="ARBA00022989"/>
    </source>
</evidence>
<evidence type="ECO:0000256" key="3">
    <source>
        <dbReference type="ARBA" id="ARBA00022448"/>
    </source>
</evidence>
<proteinExistence type="inferred from homology"/>
<keyword evidence="13" id="KW-1185">Reference proteome</keyword>
<feature type="compositionally biased region" description="Low complexity" evidence="10">
    <location>
        <begin position="61"/>
        <end position="82"/>
    </location>
</feature>
<evidence type="ECO:0000256" key="10">
    <source>
        <dbReference type="SAM" id="MobiDB-lite"/>
    </source>
</evidence>
<feature type="chain" id="PRO_5044758103" description="Mitochondrial carrier protein" evidence="11">
    <location>
        <begin position="25"/>
        <end position="404"/>
    </location>
</feature>
<dbReference type="Proteomes" id="UP001530293">
    <property type="component" value="Unassembled WGS sequence"/>
</dbReference>
<comment type="caution">
    <text evidence="12">The sequence shown here is derived from an EMBL/GenBank/DDBJ whole genome shotgun (WGS) entry which is preliminary data.</text>
</comment>
<evidence type="ECO:0000256" key="4">
    <source>
        <dbReference type="ARBA" id="ARBA00022692"/>
    </source>
</evidence>
<dbReference type="InterPro" id="IPR018108">
    <property type="entry name" value="MCP_transmembrane"/>
</dbReference>
<sequence>MKAAALFVLYSFLVLTPHESVVLASPSVRSGGVANGIHLAKKPALDDIARGVGVGDHGGRTSIPSTSTKTATSSTATQSSSSSTALTEGLKSTLASGLAAACSKTILAPFDTIKTVQQHVPGDTSLGLLEACQQITSRTGGIRNLYAGLGVSALGSMPSVGLYFGVYSYCKRVIEPKLKSCLGSERSGCDAATTRKDGNGNKAEALVSDKVLHNLAIGLSAAIGNTVASFSRVPYEVIKQSLQTGQYATTTQAISHMWTTGGIRSFFPLGGISIQMLRDIPYAIFTLLSYEYIKEVWVLKKSEDDPKNRWIRDMIAGATAGGIGSYVTNPFDVIKTRLQTTSSDATSAYGGSITACALAVMKEGGPMAFLRGSVPRLIHKIPANGFFFVFYEFFKRVLRVEHHS</sequence>
<feature type="repeat" description="Solcar" evidence="8">
    <location>
        <begin position="212"/>
        <end position="296"/>
    </location>
</feature>
<dbReference type="EMBL" id="JALLBG020000123">
    <property type="protein sequence ID" value="KAL3763372.1"/>
    <property type="molecule type" value="Genomic_DNA"/>
</dbReference>
<dbReference type="InterPro" id="IPR023395">
    <property type="entry name" value="MCP_dom_sf"/>
</dbReference>
<dbReference type="PROSITE" id="PS50920">
    <property type="entry name" value="SOLCAR"/>
    <property type="match status" value="3"/>
</dbReference>
<dbReference type="SUPFAM" id="SSF103506">
    <property type="entry name" value="Mitochondrial carrier"/>
    <property type="match status" value="1"/>
</dbReference>
<dbReference type="Pfam" id="PF00153">
    <property type="entry name" value="Mito_carr"/>
    <property type="match status" value="3"/>
</dbReference>
<dbReference type="GO" id="GO:0016020">
    <property type="term" value="C:membrane"/>
    <property type="evidence" value="ECO:0007669"/>
    <property type="project" value="UniProtKB-SubCell"/>
</dbReference>
<evidence type="ECO:0000313" key="13">
    <source>
        <dbReference type="Proteomes" id="UP001530293"/>
    </source>
</evidence>
<evidence type="ECO:0000256" key="7">
    <source>
        <dbReference type="ARBA" id="ARBA00023136"/>
    </source>
</evidence>
<keyword evidence="7 8" id="KW-0472">Membrane</keyword>
<evidence type="ECO:0000256" key="9">
    <source>
        <dbReference type="RuleBase" id="RU000488"/>
    </source>
</evidence>
<evidence type="ECO:0000256" key="8">
    <source>
        <dbReference type="PROSITE-ProRule" id="PRU00282"/>
    </source>
</evidence>
<name>A0ABD3MME6_9STRA</name>
<evidence type="ECO:0000256" key="2">
    <source>
        <dbReference type="ARBA" id="ARBA00006375"/>
    </source>
</evidence>
<accession>A0ABD3MME6</accession>
<keyword evidence="11" id="KW-0732">Signal</keyword>
<evidence type="ECO:0000256" key="11">
    <source>
        <dbReference type="SAM" id="SignalP"/>
    </source>
</evidence>
<protein>
    <recommendedName>
        <fullName evidence="14">Mitochondrial carrier protein</fullName>
    </recommendedName>
</protein>
<organism evidence="12 13">
    <name type="scientific">Discostella pseudostelligera</name>
    <dbReference type="NCBI Taxonomy" id="259834"/>
    <lineage>
        <taxon>Eukaryota</taxon>
        <taxon>Sar</taxon>
        <taxon>Stramenopiles</taxon>
        <taxon>Ochrophyta</taxon>
        <taxon>Bacillariophyta</taxon>
        <taxon>Coscinodiscophyceae</taxon>
        <taxon>Thalassiosirophycidae</taxon>
        <taxon>Stephanodiscales</taxon>
        <taxon>Stephanodiscaceae</taxon>
        <taxon>Discostella</taxon>
    </lineage>
</organism>
<dbReference type="AlphaFoldDB" id="A0ABD3MME6"/>
<keyword evidence="4 8" id="KW-0812">Transmembrane</keyword>
<evidence type="ECO:0000256" key="5">
    <source>
        <dbReference type="ARBA" id="ARBA00022737"/>
    </source>
</evidence>
<feature type="signal peptide" evidence="11">
    <location>
        <begin position="1"/>
        <end position="24"/>
    </location>
</feature>